<dbReference type="RefSeq" id="WP_386074161.1">
    <property type="nucleotide sequence ID" value="NZ_JBHTJT010000008.1"/>
</dbReference>
<keyword evidence="1" id="KW-0732">Signal</keyword>
<dbReference type="EMBL" id="JBHTJT010000008">
    <property type="protein sequence ID" value="MFD0979851.1"/>
    <property type="molecule type" value="Genomic_DNA"/>
</dbReference>
<evidence type="ECO:0000256" key="1">
    <source>
        <dbReference type="SAM" id="SignalP"/>
    </source>
</evidence>
<feature type="signal peptide" evidence="1">
    <location>
        <begin position="1"/>
        <end position="18"/>
    </location>
</feature>
<organism evidence="2 3">
    <name type="scientific">Tropicimonas aquimaris</name>
    <dbReference type="NCBI Taxonomy" id="914152"/>
    <lineage>
        <taxon>Bacteria</taxon>
        <taxon>Pseudomonadati</taxon>
        <taxon>Pseudomonadota</taxon>
        <taxon>Alphaproteobacteria</taxon>
        <taxon>Rhodobacterales</taxon>
        <taxon>Roseobacteraceae</taxon>
        <taxon>Tropicimonas</taxon>
    </lineage>
</organism>
<reference evidence="3" key="1">
    <citation type="journal article" date="2019" name="Int. J. Syst. Evol. Microbiol.">
        <title>The Global Catalogue of Microorganisms (GCM) 10K type strain sequencing project: providing services to taxonomists for standard genome sequencing and annotation.</title>
        <authorList>
            <consortium name="The Broad Institute Genomics Platform"/>
            <consortium name="The Broad Institute Genome Sequencing Center for Infectious Disease"/>
            <person name="Wu L."/>
            <person name="Ma J."/>
        </authorList>
    </citation>
    <scope>NUCLEOTIDE SEQUENCE [LARGE SCALE GENOMIC DNA]</scope>
    <source>
        <strain evidence="3">CCUG 60524</strain>
    </source>
</reference>
<evidence type="ECO:0000313" key="2">
    <source>
        <dbReference type="EMBL" id="MFD0979851.1"/>
    </source>
</evidence>
<proteinExistence type="predicted"/>
<sequence length="197" mass="20637">MRRAIALALATLTAPLLAAAQGVPVSDYRKQCVEEVKYLTVTPRPEGSQKLGDCVRDDITTGQIDMQSMGFAVMSANPGPNVQKLLDAGFPAKTAQGAVVVGTLNKLFLEGRLASTAYLDAMAPLIDAGALVLFGNGPLDILSELLRSAPEPETVCGFAEIVGGFDVFEDRALPRSLADTNPAFGAAERDVLADCGL</sequence>
<name>A0ABW3IPI9_9RHOB</name>
<gene>
    <name evidence="2" type="ORF">ACFQ2S_09315</name>
</gene>
<keyword evidence="3" id="KW-1185">Reference proteome</keyword>
<comment type="caution">
    <text evidence="2">The sequence shown here is derived from an EMBL/GenBank/DDBJ whole genome shotgun (WGS) entry which is preliminary data.</text>
</comment>
<accession>A0ABW3IPI9</accession>
<feature type="chain" id="PRO_5046793474" evidence="1">
    <location>
        <begin position="19"/>
        <end position="197"/>
    </location>
</feature>
<protein>
    <submittedName>
        <fullName evidence="2">Uncharacterized protein</fullName>
    </submittedName>
</protein>
<evidence type="ECO:0000313" key="3">
    <source>
        <dbReference type="Proteomes" id="UP001597108"/>
    </source>
</evidence>
<dbReference type="Proteomes" id="UP001597108">
    <property type="component" value="Unassembled WGS sequence"/>
</dbReference>